<organism evidence="1 2">
    <name type="scientific">Anopheles dirus</name>
    <dbReference type="NCBI Taxonomy" id="7168"/>
    <lineage>
        <taxon>Eukaryota</taxon>
        <taxon>Metazoa</taxon>
        <taxon>Ecdysozoa</taxon>
        <taxon>Arthropoda</taxon>
        <taxon>Hexapoda</taxon>
        <taxon>Insecta</taxon>
        <taxon>Pterygota</taxon>
        <taxon>Neoptera</taxon>
        <taxon>Endopterygota</taxon>
        <taxon>Diptera</taxon>
        <taxon>Nematocera</taxon>
        <taxon>Culicoidea</taxon>
        <taxon>Culicidae</taxon>
        <taxon>Anophelinae</taxon>
        <taxon>Anopheles</taxon>
    </lineage>
</organism>
<dbReference type="VEuPathDB" id="VectorBase:ADIR014857"/>
<reference evidence="2" key="1">
    <citation type="submission" date="2013-03" db="EMBL/GenBank/DDBJ databases">
        <title>The Genome Sequence of Anopheles dirus WRAIR2.</title>
        <authorList>
            <consortium name="The Broad Institute Genomics Platform"/>
            <person name="Neafsey D.E."/>
            <person name="Walton C."/>
            <person name="Walker B."/>
            <person name="Young S.K."/>
            <person name="Zeng Q."/>
            <person name="Gargeya S."/>
            <person name="Fitzgerald M."/>
            <person name="Haas B."/>
            <person name="Abouelleil A."/>
            <person name="Allen A.W."/>
            <person name="Alvarado L."/>
            <person name="Arachchi H.M."/>
            <person name="Berlin A.M."/>
            <person name="Chapman S.B."/>
            <person name="Gainer-Dewar J."/>
            <person name="Goldberg J."/>
            <person name="Griggs A."/>
            <person name="Gujja S."/>
            <person name="Hansen M."/>
            <person name="Howarth C."/>
            <person name="Imamovic A."/>
            <person name="Ireland A."/>
            <person name="Larimer J."/>
            <person name="McCowan C."/>
            <person name="Murphy C."/>
            <person name="Pearson M."/>
            <person name="Poon T.W."/>
            <person name="Priest M."/>
            <person name="Roberts A."/>
            <person name="Saif S."/>
            <person name="Shea T."/>
            <person name="Sisk P."/>
            <person name="Sykes S."/>
            <person name="Wortman J."/>
            <person name="Nusbaum C."/>
            <person name="Birren B."/>
        </authorList>
    </citation>
    <scope>NUCLEOTIDE SEQUENCE [LARGE SCALE GENOMIC DNA]</scope>
    <source>
        <strain evidence="2">WRAIR2</strain>
    </source>
</reference>
<dbReference type="AlphaFoldDB" id="A0A182NYF8"/>
<accession>A0A182NYF8</accession>
<reference evidence="1" key="2">
    <citation type="submission" date="2020-05" db="UniProtKB">
        <authorList>
            <consortium name="EnsemblMetazoa"/>
        </authorList>
    </citation>
    <scope>IDENTIFICATION</scope>
    <source>
        <strain evidence="1">WRAIR2</strain>
    </source>
</reference>
<protein>
    <submittedName>
        <fullName evidence="1">Uncharacterized protein</fullName>
    </submittedName>
</protein>
<evidence type="ECO:0000313" key="2">
    <source>
        <dbReference type="Proteomes" id="UP000075884"/>
    </source>
</evidence>
<sequence length="71" mass="8030">MLCRLVCRAFSLAASAFVIVYTHLVHRAHSVHSRWRAGFTHTWRTGRTGFTHTWRTGRGFTVNGAQGSNTQ</sequence>
<dbReference type="Proteomes" id="UP000075884">
    <property type="component" value="Unassembled WGS sequence"/>
</dbReference>
<name>A0A182NYF8_9DIPT</name>
<dbReference type="EnsemblMetazoa" id="ADIR014857-RA">
    <property type="protein sequence ID" value="ADIR014857-PA"/>
    <property type="gene ID" value="ADIR014857"/>
</dbReference>
<evidence type="ECO:0000313" key="1">
    <source>
        <dbReference type="EnsemblMetazoa" id="ADIR014857-PA"/>
    </source>
</evidence>
<keyword evidence="2" id="KW-1185">Reference proteome</keyword>
<proteinExistence type="predicted"/>